<evidence type="ECO:0000313" key="3">
    <source>
        <dbReference type="Proteomes" id="UP000628854"/>
    </source>
</evidence>
<dbReference type="RefSeq" id="WP_143434573.1">
    <property type="nucleotide sequence ID" value="NZ_BMKF01000001.1"/>
</dbReference>
<dbReference type="PROSITE" id="PS51257">
    <property type="entry name" value="PROKAR_LIPOPROTEIN"/>
    <property type="match status" value="1"/>
</dbReference>
<dbReference type="Proteomes" id="UP000628854">
    <property type="component" value="Unassembled WGS sequence"/>
</dbReference>
<evidence type="ECO:0008006" key="4">
    <source>
        <dbReference type="Google" id="ProtNLM"/>
    </source>
</evidence>
<gene>
    <name evidence="2" type="ORF">GCM10011503_08070</name>
</gene>
<keyword evidence="3" id="KW-1185">Reference proteome</keyword>
<reference evidence="3" key="1">
    <citation type="journal article" date="2019" name="Int. J. Syst. Evol. Microbiol.">
        <title>The Global Catalogue of Microorganisms (GCM) 10K type strain sequencing project: providing services to taxonomists for standard genome sequencing and annotation.</title>
        <authorList>
            <consortium name="The Broad Institute Genomics Platform"/>
            <consortium name="The Broad Institute Genome Sequencing Center for Infectious Disease"/>
            <person name="Wu L."/>
            <person name="Ma J."/>
        </authorList>
    </citation>
    <scope>NUCLEOTIDE SEQUENCE [LARGE SCALE GENOMIC DNA]</scope>
    <source>
        <strain evidence="3">CGMCC 1.15928</strain>
    </source>
</reference>
<dbReference type="EMBL" id="BMKF01000001">
    <property type="protein sequence ID" value="GGB61836.1"/>
    <property type="molecule type" value="Genomic_DNA"/>
</dbReference>
<organism evidence="2 3">
    <name type="scientific">Henriciella pelagia</name>
    <dbReference type="NCBI Taxonomy" id="1977912"/>
    <lineage>
        <taxon>Bacteria</taxon>
        <taxon>Pseudomonadati</taxon>
        <taxon>Pseudomonadota</taxon>
        <taxon>Alphaproteobacteria</taxon>
        <taxon>Hyphomonadales</taxon>
        <taxon>Hyphomonadaceae</taxon>
        <taxon>Henriciella</taxon>
    </lineage>
</organism>
<evidence type="ECO:0000313" key="2">
    <source>
        <dbReference type="EMBL" id="GGB61836.1"/>
    </source>
</evidence>
<feature type="signal peptide" evidence="1">
    <location>
        <begin position="1"/>
        <end position="24"/>
    </location>
</feature>
<accession>A0ABQ1JB01</accession>
<name>A0ABQ1JB01_9PROT</name>
<keyword evidence="1" id="KW-0732">Signal</keyword>
<sequence length="436" mass="48134">MTKISILFSVLLATFVVSSCGSRAGTSEHPTFAVDPGERYVKLALALDVVTDGGFLFEYRGPEAWKIEASEQSMSLADIEAEARALVSELSSVRDGHPEQERLESLRFQVRGMIGRIKVLLGETKGFNEEAQEIFGVSPPQISNLQAEAALARLNELVPGEGDLAERVAAFKARMRVPDEKLEVVYRAAVEACRDETAKYIDLPAGEGVELVFVDQLPAAGRYDYLGDFQGRVTINRATAGIGNALYIGCHEAYPGHHLRAILREAKYGRHDWPEFDALTLFGPDSLLSEGLGQYAVDLAFPLDARTTYYEQTLFPLAGLEPADAALFAQFNETLKAVEPYATIEVPRAYLDGRMTRDEAIDAQVRYGLQPRERMAGMFGFVDAFRTYVITYSLGERLVETLIGDDASGPETHWSAFKSLNEAMVTPDLLAVKEWE</sequence>
<comment type="caution">
    <text evidence="2">The sequence shown here is derived from an EMBL/GenBank/DDBJ whole genome shotgun (WGS) entry which is preliminary data.</text>
</comment>
<proteinExistence type="predicted"/>
<evidence type="ECO:0000256" key="1">
    <source>
        <dbReference type="SAM" id="SignalP"/>
    </source>
</evidence>
<protein>
    <recommendedName>
        <fullName evidence="4">DUF885 domain-containing protein</fullName>
    </recommendedName>
</protein>
<feature type="chain" id="PRO_5047166302" description="DUF885 domain-containing protein" evidence="1">
    <location>
        <begin position="25"/>
        <end position="436"/>
    </location>
</feature>